<keyword evidence="2" id="KW-0614">Plasmid</keyword>
<evidence type="ECO:0000313" key="2">
    <source>
        <dbReference type="EMBL" id="WEG86326.1"/>
    </source>
</evidence>
<organism evidence="2 4">
    <name type="scientific">Borrelia miyamotoi</name>
    <dbReference type="NCBI Taxonomy" id="47466"/>
    <lineage>
        <taxon>Bacteria</taxon>
        <taxon>Pseudomonadati</taxon>
        <taxon>Spirochaetota</taxon>
        <taxon>Spirochaetia</taxon>
        <taxon>Spirochaetales</taxon>
        <taxon>Borreliaceae</taxon>
        <taxon>Borrelia</taxon>
    </lineage>
</organism>
<protein>
    <submittedName>
        <fullName evidence="2">Uncharacterized protein</fullName>
    </submittedName>
</protein>
<gene>
    <name evidence="1" type="ORF">CNO13_07085</name>
    <name evidence="2" type="ORF">EZU67_007805</name>
</gene>
<reference evidence="2" key="2">
    <citation type="submission" date="2022-12" db="EMBL/GenBank/DDBJ databases">
        <title>B. miyamotoi WGS.</title>
        <authorList>
            <person name="Kuleshov K.V."/>
            <person name="Hoornstra D."/>
            <person name="Hovius J.W."/>
            <person name="Platonov A.E."/>
            <person name="Telford S.R. III."/>
        </authorList>
    </citation>
    <scope>NUCLEOTIDE SEQUENCE</scope>
    <source>
        <strain evidence="2">Yekat-76</strain>
        <plasmid evidence="2">pYekat-76-lp29-2-1</plasmid>
    </source>
</reference>
<dbReference type="AlphaFoldDB" id="A0AAQ3HEI5"/>
<accession>A0AAQ3HEI5</accession>
<keyword evidence="3" id="KW-1185">Reference proteome</keyword>
<evidence type="ECO:0000313" key="3">
    <source>
        <dbReference type="Proteomes" id="UP000230633"/>
    </source>
</evidence>
<proteinExistence type="predicted"/>
<dbReference type="Proteomes" id="UP000230633">
    <property type="component" value="Plasmid pYekat-1-lp29-2-1"/>
</dbReference>
<dbReference type="RefSeq" id="WP_269516613.1">
    <property type="nucleotide sequence ID" value="NZ_CP024212.2"/>
</dbReference>
<evidence type="ECO:0000313" key="1">
    <source>
        <dbReference type="EMBL" id="WDE71749.1"/>
    </source>
</evidence>
<sequence length="40" mass="4538">MVKRCLISLNDNIDTAVAKGTMGKSHLLPYFYHKVSLFII</sequence>
<geneLocation type="plasmid" evidence="2 4">
    <name>pYekat-76-lp29-2-1</name>
</geneLocation>
<dbReference type="EMBL" id="CP117143">
    <property type="protein sequence ID" value="WEG86326.1"/>
    <property type="molecule type" value="Genomic_DNA"/>
</dbReference>
<geneLocation type="plasmid" evidence="1 3">
    <name>pYekat-1-lp29-2-1</name>
</geneLocation>
<dbReference type="Proteomes" id="UP000291995">
    <property type="component" value="Plasmid pYekat-76-lp29-2-1"/>
</dbReference>
<dbReference type="EMBL" id="CP024345">
    <property type="protein sequence ID" value="WDE71749.1"/>
    <property type="molecule type" value="Genomic_DNA"/>
</dbReference>
<reference evidence="1" key="3">
    <citation type="submission" date="2022-12" db="EMBL/GenBank/DDBJ databases">
        <title>Whole genome sequencing of Borrelia miyamotoi strains isolated at the Russian territory.</title>
        <authorList>
            <person name="Kuleshov K.V."/>
            <person name="Platonov A.E."/>
            <person name="Goptar I.A."/>
            <person name="Shipulin G.A."/>
            <person name="Markelov M.L."/>
            <person name="Koetsveld J."/>
            <person name="Kolyasnikova N.M."/>
            <person name="Sarksyan D.S."/>
            <person name="Toporkova M.G."/>
            <person name="Hovius J.W."/>
        </authorList>
    </citation>
    <scope>NUCLEOTIDE SEQUENCE</scope>
    <source>
        <strain evidence="1">Yekat-1</strain>
        <plasmid evidence="1">pYekat-1-lp29-2-1</plasmid>
    </source>
</reference>
<evidence type="ECO:0000313" key="4">
    <source>
        <dbReference type="Proteomes" id="UP000291995"/>
    </source>
</evidence>
<reference evidence="3" key="1">
    <citation type="submission" date="2017-10" db="EMBL/GenBank/DDBJ databases">
        <title>Whole genome sequencing of Borrelia miyamotoi strains isolated at the Russian territory.</title>
        <authorList>
            <person name="Kuleshov K.V."/>
            <person name="Platonov A.E."/>
            <person name="Goptar I.A."/>
            <person name="Shipulin G.A."/>
            <person name="Markelov M.L."/>
            <person name="Koetsveld J."/>
            <person name="Kolyasnikova N.M."/>
            <person name="Sarksyan D.S."/>
            <person name="Toporkova M.G."/>
            <person name="Hovius J.W."/>
        </authorList>
    </citation>
    <scope>NUCLEOTIDE SEQUENCE [LARGE SCALE GENOMIC DNA]</scope>
    <source>
        <strain evidence="3">Yekat-1</strain>
        <plasmid evidence="3">pYekat-1-lp29-2-1</plasmid>
    </source>
</reference>
<name>A0AAQ3HEI5_9SPIR</name>